<accession>A0A1I5WQP8</accession>
<keyword evidence="1" id="KW-0812">Transmembrane</keyword>
<feature type="transmembrane region" description="Helical" evidence="1">
    <location>
        <begin position="221"/>
        <end position="243"/>
    </location>
</feature>
<keyword evidence="3" id="KW-1185">Reference proteome</keyword>
<evidence type="ECO:0000313" key="3">
    <source>
        <dbReference type="Proteomes" id="UP000198727"/>
    </source>
</evidence>
<dbReference type="EMBL" id="FOWW01000005">
    <property type="protein sequence ID" value="SFQ22125.1"/>
    <property type="molecule type" value="Genomic_DNA"/>
</dbReference>
<feature type="transmembrane region" description="Helical" evidence="1">
    <location>
        <begin position="255"/>
        <end position="278"/>
    </location>
</feature>
<keyword evidence="1" id="KW-1133">Transmembrane helix</keyword>
<dbReference type="AlphaFoldDB" id="A0A1I5WQP8"/>
<organism evidence="2 3">
    <name type="scientific">Amycolatopsis arida</name>
    <dbReference type="NCBI Taxonomy" id="587909"/>
    <lineage>
        <taxon>Bacteria</taxon>
        <taxon>Bacillati</taxon>
        <taxon>Actinomycetota</taxon>
        <taxon>Actinomycetes</taxon>
        <taxon>Pseudonocardiales</taxon>
        <taxon>Pseudonocardiaceae</taxon>
        <taxon>Amycolatopsis</taxon>
    </lineage>
</organism>
<protein>
    <submittedName>
        <fullName evidence="2">Uncharacterized protein</fullName>
    </submittedName>
</protein>
<feature type="transmembrane region" description="Helical" evidence="1">
    <location>
        <begin position="290"/>
        <end position="310"/>
    </location>
</feature>
<dbReference type="RefSeq" id="WP_092531084.1">
    <property type="nucleotide sequence ID" value="NZ_FOWW01000005.1"/>
</dbReference>
<gene>
    <name evidence="2" type="ORF">SAMN05421810_105229</name>
</gene>
<feature type="transmembrane region" description="Helical" evidence="1">
    <location>
        <begin position="155"/>
        <end position="174"/>
    </location>
</feature>
<name>A0A1I5WQP8_9PSEU</name>
<keyword evidence="1" id="KW-0472">Membrane</keyword>
<sequence>MPPLLPLARRSLSWHRPLMLFAAAMAVVSVVSAVGLVVDDRVLVGAPIWAKPLKFALSFLLYTVTWAWMLTFQQRARRWGWWAGTVLAGAGTVEMLVIVGQVLRGKRSHFNLETPFDTAVFGLMGTTIIVLMLGHFALGALLLAGRYADRASAAAVRWGMAVSAAGLLVGGLMLGPTDEQQAARDQGRSVDVLGAHTVGAPDGGPGIPVLNWSTEAGDLRVPHFVGMHALQLLPMVAIALALLGRRRPRLRDDVVRLRLVRIAAIGYTGLVALVTWQALRGQPVVAPDTLTLGATAALVAGVVLAAVLAVRRPTRIEFTPREEVAVR</sequence>
<dbReference type="STRING" id="587909.SAMN05421810_105229"/>
<feature type="transmembrane region" description="Helical" evidence="1">
    <location>
        <begin position="119"/>
        <end position="143"/>
    </location>
</feature>
<feature type="transmembrane region" description="Helical" evidence="1">
    <location>
        <begin position="79"/>
        <end position="99"/>
    </location>
</feature>
<feature type="transmembrane region" description="Helical" evidence="1">
    <location>
        <begin position="53"/>
        <end position="72"/>
    </location>
</feature>
<proteinExistence type="predicted"/>
<dbReference type="Proteomes" id="UP000198727">
    <property type="component" value="Unassembled WGS sequence"/>
</dbReference>
<feature type="transmembrane region" description="Helical" evidence="1">
    <location>
        <begin position="18"/>
        <end position="38"/>
    </location>
</feature>
<evidence type="ECO:0000313" key="2">
    <source>
        <dbReference type="EMBL" id="SFQ22125.1"/>
    </source>
</evidence>
<dbReference type="OrthoDB" id="343560at2"/>
<reference evidence="3" key="1">
    <citation type="submission" date="2016-10" db="EMBL/GenBank/DDBJ databases">
        <authorList>
            <person name="Varghese N."/>
            <person name="Submissions S."/>
        </authorList>
    </citation>
    <scope>NUCLEOTIDE SEQUENCE [LARGE SCALE GENOMIC DNA]</scope>
    <source>
        <strain evidence="3">CGMCC 4.5579</strain>
    </source>
</reference>
<evidence type="ECO:0000256" key="1">
    <source>
        <dbReference type="SAM" id="Phobius"/>
    </source>
</evidence>